<evidence type="ECO:0000313" key="12">
    <source>
        <dbReference type="Proteomes" id="UP001291926"/>
    </source>
</evidence>
<dbReference type="Pfam" id="PF06220">
    <property type="entry name" value="zf-U1"/>
    <property type="match status" value="1"/>
</dbReference>
<dbReference type="PIRSF" id="PIRSF037969">
    <property type="entry name" value="U1_snRNP-C"/>
    <property type="match status" value="1"/>
</dbReference>
<keyword evidence="7 8" id="KW-0687">Ribonucleoprotein</keyword>
<proteinExistence type="inferred from homology"/>
<evidence type="ECO:0000256" key="7">
    <source>
        <dbReference type="ARBA" id="ARBA00023274"/>
    </source>
</evidence>
<feature type="compositionally biased region" description="Polar residues" evidence="9">
    <location>
        <begin position="170"/>
        <end position="185"/>
    </location>
</feature>
<evidence type="ECO:0000256" key="3">
    <source>
        <dbReference type="ARBA" id="ARBA00022771"/>
    </source>
</evidence>
<keyword evidence="3 8" id="KW-0863">Zinc-finger</keyword>
<keyword evidence="2 8" id="KW-0479">Metal-binding</keyword>
<dbReference type="InterPro" id="IPR036236">
    <property type="entry name" value="Znf_C2H2_sf"/>
</dbReference>
<evidence type="ECO:0000256" key="2">
    <source>
        <dbReference type="ARBA" id="ARBA00022723"/>
    </source>
</evidence>
<dbReference type="InterPro" id="IPR003604">
    <property type="entry name" value="Matrin/U1-like-C_Znf_C2H2"/>
</dbReference>
<keyword evidence="6 8" id="KW-0539">Nucleus</keyword>
<dbReference type="InterPro" id="IPR013085">
    <property type="entry name" value="U1-CZ_Znf_C2H2"/>
</dbReference>
<evidence type="ECO:0000259" key="10">
    <source>
        <dbReference type="PROSITE" id="PS50171"/>
    </source>
</evidence>
<dbReference type="Proteomes" id="UP001291926">
    <property type="component" value="Unassembled WGS sequence"/>
</dbReference>
<keyword evidence="4 8" id="KW-0862">Zinc</keyword>
<name>A0ABR0CZ50_9LAMI</name>
<evidence type="ECO:0000256" key="8">
    <source>
        <dbReference type="HAMAP-Rule" id="MF_03153"/>
    </source>
</evidence>
<dbReference type="PANTHER" id="PTHR31148">
    <property type="entry name" value="U1 SMALL NUCLEAR RIBONUCLEOPROTEIN C"/>
    <property type="match status" value="1"/>
</dbReference>
<keyword evidence="12" id="KW-1185">Reference proteome</keyword>
<dbReference type="SUPFAM" id="SSF57667">
    <property type="entry name" value="beta-beta-alpha zinc fingers"/>
    <property type="match status" value="1"/>
</dbReference>
<reference evidence="11 12" key="1">
    <citation type="journal article" date="2023" name="bioRxiv">
        <title>Genome report: Whole genome sequence and annotation of Penstemon davidsonii.</title>
        <authorList>
            <person name="Ostevik K.L."/>
            <person name="Alabady M."/>
            <person name="Zhang M."/>
            <person name="Rausher M.D."/>
        </authorList>
    </citation>
    <scope>NUCLEOTIDE SEQUENCE [LARGE SCALE GENOMIC DNA]</scope>
    <source>
        <strain evidence="11">DNT005</strain>
        <tissue evidence="11">Whole leaf</tissue>
    </source>
</reference>
<evidence type="ECO:0000256" key="4">
    <source>
        <dbReference type="ARBA" id="ARBA00022833"/>
    </source>
</evidence>
<dbReference type="InterPro" id="IPR017340">
    <property type="entry name" value="U1_snRNP-C"/>
</dbReference>
<evidence type="ECO:0000313" key="11">
    <source>
        <dbReference type="EMBL" id="KAK4482225.1"/>
    </source>
</evidence>
<evidence type="ECO:0000256" key="6">
    <source>
        <dbReference type="ARBA" id="ARBA00023242"/>
    </source>
</evidence>
<dbReference type="HAMAP" id="MF_03153">
    <property type="entry name" value="U1_C"/>
    <property type="match status" value="1"/>
</dbReference>
<gene>
    <name evidence="11" type="ORF">RD792_009371</name>
</gene>
<dbReference type="PROSITE" id="PS50171">
    <property type="entry name" value="ZF_MATRIN"/>
    <property type="match status" value="1"/>
</dbReference>
<comment type="similarity">
    <text evidence="8">Belongs to the U1 small nuclear ribonucleoprotein C family.</text>
</comment>
<dbReference type="InterPro" id="IPR000690">
    <property type="entry name" value="Matrin/U1-C_Znf_C2H2"/>
</dbReference>
<dbReference type="PANTHER" id="PTHR31148:SF1">
    <property type="entry name" value="U1 SMALL NUCLEAR RIBONUCLEOPROTEIN C"/>
    <property type="match status" value="1"/>
</dbReference>
<organism evidence="11 12">
    <name type="scientific">Penstemon davidsonii</name>
    <dbReference type="NCBI Taxonomy" id="160366"/>
    <lineage>
        <taxon>Eukaryota</taxon>
        <taxon>Viridiplantae</taxon>
        <taxon>Streptophyta</taxon>
        <taxon>Embryophyta</taxon>
        <taxon>Tracheophyta</taxon>
        <taxon>Spermatophyta</taxon>
        <taxon>Magnoliopsida</taxon>
        <taxon>eudicotyledons</taxon>
        <taxon>Gunneridae</taxon>
        <taxon>Pentapetalae</taxon>
        <taxon>asterids</taxon>
        <taxon>lamiids</taxon>
        <taxon>Lamiales</taxon>
        <taxon>Plantaginaceae</taxon>
        <taxon>Cheloneae</taxon>
        <taxon>Penstemon</taxon>
    </lineage>
</organism>
<comment type="function">
    <text evidence="8">Component of the spliceosomal U1 snRNP, which is essential for recognition of the pre-mRNA 5' splice-site and the subsequent assembly of the spliceosome. U1-C is directly involved in initial 5' splice-site recognition for both constitutive and regulated alternative splicing. The interaction with the 5' splice-site seems to precede base-pairing between the pre-mRNA and the U1 snRNA. Stimulates commitment or early (E) complex formation by stabilizing the base pairing of the 5' end of the U1 snRNA and the 5' splice-site region.</text>
</comment>
<feature type="region of interest" description="Disordered" evidence="9">
    <location>
        <begin position="161"/>
        <end position="191"/>
    </location>
</feature>
<comment type="subunit">
    <text evidence="8">U1 snRNP is composed of the 7 core Sm proteins B/B', D1, D2, D3, E, F and G that assemble in a heptameric protein ring on the Sm site of the small nuclear RNA to form the core snRNP, and at least 3 U1 snRNP-specific proteins U1-70K, U1-A and U1-C. U1-C interacts with U1 snRNA and the 5' splice-site region of the pre-mRNA.</text>
</comment>
<sequence length="191" mass="20822">MPRYYCDYCDTYLTHDSPSVRKQHNSGYKHKANVRIYYQQYEAQLNQSLIDQKVKEHLGAFRPPVAPYPQLRPGMPVLHAPFPGQLPPGTQFVPGMRPPVLPRPPGAPIYMSGPPMPQMIPPPGAPPLPGQINGLQRPVTAPPQFIPGSVGIPTSGAPPMFAPPVYQGHVSLQTSGSNDCSNNAQGPEDDR</sequence>
<evidence type="ECO:0000256" key="1">
    <source>
        <dbReference type="ARBA" id="ARBA00004123"/>
    </source>
</evidence>
<comment type="subcellular location">
    <subcellularLocation>
        <location evidence="1 8">Nucleus</location>
    </subcellularLocation>
</comment>
<dbReference type="EMBL" id="JAYDYQ010002534">
    <property type="protein sequence ID" value="KAK4482225.1"/>
    <property type="molecule type" value="Genomic_DNA"/>
</dbReference>
<accession>A0ABR0CZ50</accession>
<dbReference type="Gene3D" id="3.30.160.60">
    <property type="entry name" value="Classic Zinc Finger"/>
    <property type="match status" value="1"/>
</dbReference>
<comment type="caution">
    <text evidence="11">The sequence shown here is derived from an EMBL/GenBank/DDBJ whole genome shotgun (WGS) entry which is preliminary data.</text>
</comment>
<feature type="domain" description="Matrin-type" evidence="10">
    <location>
        <begin position="4"/>
        <end position="36"/>
    </location>
</feature>
<dbReference type="SMART" id="SM00451">
    <property type="entry name" value="ZnF_U1"/>
    <property type="match status" value="1"/>
</dbReference>
<evidence type="ECO:0000256" key="5">
    <source>
        <dbReference type="ARBA" id="ARBA00022884"/>
    </source>
</evidence>
<evidence type="ECO:0000256" key="9">
    <source>
        <dbReference type="SAM" id="MobiDB-lite"/>
    </source>
</evidence>
<keyword evidence="5 8" id="KW-0694">RNA-binding</keyword>
<protein>
    <recommendedName>
        <fullName evidence="8">U1 small nuclear ribonucleoprotein C</fullName>
        <shortName evidence="8">U1 snRNP C</shortName>
        <shortName evidence="8">U1-C</shortName>
        <shortName evidence="8">U1C</shortName>
    </recommendedName>
</protein>